<dbReference type="PANTHER" id="PTHR33266:SF1">
    <property type="entry name" value="F-BOX DOMAIN-CONTAINING PROTEIN"/>
    <property type="match status" value="1"/>
</dbReference>
<dbReference type="OMA" id="HAAHCAY"/>
<gene>
    <name evidence="1" type="ORF">PTTG_00992</name>
</gene>
<organism evidence="1">
    <name type="scientific">Puccinia triticina (isolate 1-1 / race 1 (BBBD))</name>
    <name type="common">Brown leaf rust fungus</name>
    <dbReference type="NCBI Taxonomy" id="630390"/>
    <lineage>
        <taxon>Eukaryota</taxon>
        <taxon>Fungi</taxon>
        <taxon>Dikarya</taxon>
        <taxon>Basidiomycota</taxon>
        <taxon>Pucciniomycotina</taxon>
        <taxon>Pucciniomycetes</taxon>
        <taxon>Pucciniales</taxon>
        <taxon>Pucciniaceae</taxon>
        <taxon>Puccinia</taxon>
    </lineage>
</organism>
<sequence>MIGKSRLLMEIAEEVCVVSICLRNEGSTGEPKRSLLADEVLLKASADYKDYYIRLITAILLVTVRFFESHPEEPKEKYQKWNKHQATTQFHTDVMKALNSCLFNAVTAVKQLGLAVDAMKRNASLAVPGLKVLLAIDEASAMLVEPANVEIHLFRLFRRAIREIPDHSGVFAIVVDTTSRVSNFCPVNREDRSSRAIGSRAKAPIKLFAPIYMIRTFDRKAHPQPNNWDELFLPNRLCSYGVPFFSIYLEDLMEDRAITPDTAIPPMVNFALQKLLCSEDITESLKLTEIQALALLGPTIGVPLEGQPHLNVELTASHAAHCAYLDPSREIQHSFYPSQPIYALAANNFLQRDEAKLIFCINSLASVLSRGHVDTGDAGEFASRIILLCAMNKAAAEVKIGERKAADGSKPVLTSFPSPVPVTKFLETLTGLPANDLPLGSIAKDPKRKLLEEGMMFWNHFMYCSSTPTSGSLMEGMERGMAMQCYPEQRAFDQILPIYLKHESRATLDEANLTFCGVQVKNRKDDRQLPEFQEKMTPESAGIKTNDCNPYLALYFSLQHKGPKDNPKVYQLPPFGTPDDRQASLVFYGIQAFDFLSPQLKHALEELINVRTDITSRHKEDPLGQGYAKDFMLLRD</sequence>
<dbReference type="VEuPathDB" id="FungiDB:PTTG_00992"/>
<dbReference type="EMBL" id="ADAS02000019">
    <property type="protein sequence ID" value="OAV96548.1"/>
    <property type="molecule type" value="Genomic_DNA"/>
</dbReference>
<name>A0A0C4EJS1_PUCT1</name>
<accession>A0A0C4EJS1</accession>
<reference evidence="2 3" key="3">
    <citation type="journal article" date="2017" name="G3 (Bethesda)">
        <title>Comparative analysis highlights variable genome content of wheat rusts and divergence of the mating loci.</title>
        <authorList>
            <person name="Cuomo C.A."/>
            <person name="Bakkeren G."/>
            <person name="Khalil H.B."/>
            <person name="Panwar V."/>
            <person name="Joly D."/>
            <person name="Linning R."/>
            <person name="Sakthikumar S."/>
            <person name="Song X."/>
            <person name="Adiconis X."/>
            <person name="Fan L."/>
            <person name="Goldberg J.M."/>
            <person name="Levin J.Z."/>
            <person name="Young S."/>
            <person name="Zeng Q."/>
            <person name="Anikster Y."/>
            <person name="Bruce M."/>
            <person name="Wang M."/>
            <person name="Yin C."/>
            <person name="McCallum B."/>
            <person name="Szabo L.J."/>
            <person name="Hulbert S."/>
            <person name="Chen X."/>
            <person name="Fellers J.P."/>
        </authorList>
    </citation>
    <scope>NUCLEOTIDE SEQUENCE</scope>
    <source>
        <strain evidence="3">Isolate 1-1 / race 1 (BBBD)</strain>
        <strain evidence="2">isolate 1-1 / race 1 (BBBD)</strain>
    </source>
</reference>
<reference evidence="2" key="4">
    <citation type="submission" date="2025-05" db="UniProtKB">
        <authorList>
            <consortium name="EnsemblFungi"/>
        </authorList>
    </citation>
    <scope>IDENTIFICATION</scope>
    <source>
        <strain evidence="2">isolate 1-1 / race 1 (BBBD)</strain>
    </source>
</reference>
<dbReference type="OrthoDB" id="107110at2759"/>
<dbReference type="PANTHER" id="PTHR33266">
    <property type="entry name" value="CHROMOSOME 15, WHOLE GENOME SHOTGUN SEQUENCE"/>
    <property type="match status" value="1"/>
</dbReference>
<evidence type="ECO:0000313" key="2">
    <source>
        <dbReference type="EnsemblFungi" id="PTTG_00992-t43_1-p1"/>
    </source>
</evidence>
<reference evidence="1" key="1">
    <citation type="submission" date="2009-11" db="EMBL/GenBank/DDBJ databases">
        <authorList>
            <consortium name="The Broad Institute Genome Sequencing Platform"/>
            <person name="Ward D."/>
            <person name="Feldgarden M."/>
            <person name="Earl A."/>
            <person name="Young S.K."/>
            <person name="Zeng Q."/>
            <person name="Koehrsen M."/>
            <person name="Alvarado L."/>
            <person name="Berlin A."/>
            <person name="Bochicchio J."/>
            <person name="Borenstein D."/>
            <person name="Chapman S.B."/>
            <person name="Chen Z."/>
            <person name="Engels R."/>
            <person name="Freedman E."/>
            <person name="Gellesch M."/>
            <person name="Goldberg J."/>
            <person name="Griggs A."/>
            <person name="Gujja S."/>
            <person name="Heilman E."/>
            <person name="Heiman D."/>
            <person name="Hepburn T."/>
            <person name="Howarth C."/>
            <person name="Jen D."/>
            <person name="Larson L."/>
            <person name="Lewis B."/>
            <person name="Mehta T."/>
            <person name="Park D."/>
            <person name="Pearson M."/>
            <person name="Roberts A."/>
            <person name="Saif S."/>
            <person name="Shea T."/>
            <person name="Shenoy N."/>
            <person name="Sisk P."/>
            <person name="Stolte C."/>
            <person name="Sykes S."/>
            <person name="Thomson T."/>
            <person name="Walk T."/>
            <person name="White J."/>
            <person name="Yandava C."/>
            <person name="Izard J."/>
            <person name="Baranova O.V."/>
            <person name="Blanton J.M."/>
            <person name="Tanner A.C."/>
            <person name="Dewhirst F.E."/>
            <person name="Haas B."/>
            <person name="Nusbaum C."/>
            <person name="Birren B."/>
        </authorList>
    </citation>
    <scope>NUCLEOTIDE SEQUENCE [LARGE SCALE GENOMIC DNA]</scope>
    <source>
        <strain evidence="1">1-1 BBBD Race 1</strain>
    </source>
</reference>
<dbReference type="STRING" id="630390.A0A0C4EJS1"/>
<dbReference type="AlphaFoldDB" id="A0A0C4EJS1"/>
<evidence type="ECO:0000313" key="1">
    <source>
        <dbReference type="EMBL" id="OAV96548.1"/>
    </source>
</evidence>
<protein>
    <submittedName>
        <fullName evidence="1 2">Uncharacterized protein</fullName>
    </submittedName>
</protein>
<evidence type="ECO:0000313" key="3">
    <source>
        <dbReference type="Proteomes" id="UP000005240"/>
    </source>
</evidence>
<dbReference type="EnsemblFungi" id="PTTG_00992-t43_1">
    <property type="protein sequence ID" value="PTTG_00992-t43_1-p1"/>
    <property type="gene ID" value="PTTG_00992"/>
</dbReference>
<keyword evidence="3" id="KW-1185">Reference proteome</keyword>
<reference evidence="1" key="2">
    <citation type="submission" date="2016-05" db="EMBL/GenBank/DDBJ databases">
        <title>Comparative analysis highlights variable genome content of wheat rusts and divergence of the mating loci.</title>
        <authorList>
            <person name="Cuomo C.A."/>
            <person name="Bakkeren G."/>
            <person name="Szabo L."/>
            <person name="Khalil H."/>
            <person name="Joly D."/>
            <person name="Goldberg J."/>
            <person name="Young S."/>
            <person name="Zeng Q."/>
            <person name="Fellers J."/>
        </authorList>
    </citation>
    <scope>NUCLEOTIDE SEQUENCE [LARGE SCALE GENOMIC DNA]</scope>
    <source>
        <strain evidence="1">1-1 BBBD Race 1</strain>
    </source>
</reference>
<dbReference type="Proteomes" id="UP000005240">
    <property type="component" value="Unassembled WGS sequence"/>
</dbReference>
<proteinExistence type="predicted"/>